<evidence type="ECO:0000256" key="2">
    <source>
        <dbReference type="ARBA" id="ARBA00022630"/>
    </source>
</evidence>
<dbReference type="PIRSF" id="PIRSF000138">
    <property type="entry name" value="Al-hdrx_acd_dh"/>
    <property type="match status" value="1"/>
</dbReference>
<dbReference type="SUPFAM" id="SSF51395">
    <property type="entry name" value="FMN-linked oxidoreductases"/>
    <property type="match status" value="1"/>
</dbReference>
<dbReference type="InterPro" id="IPR000262">
    <property type="entry name" value="FMN-dep_DH"/>
</dbReference>
<feature type="binding site" evidence="9">
    <location>
        <begin position="325"/>
        <end position="326"/>
    </location>
    <ligand>
        <name>FMN</name>
        <dbReference type="ChEBI" id="CHEBI:58210"/>
    </ligand>
</feature>
<feature type="binding site" evidence="9">
    <location>
        <begin position="302"/>
        <end position="306"/>
    </location>
    <ligand>
        <name>FMN</name>
        <dbReference type="ChEBI" id="CHEBI:58210"/>
    </ligand>
</feature>
<feature type="binding site" evidence="9">
    <location>
        <position position="247"/>
    </location>
    <ligand>
        <name>FMN</name>
        <dbReference type="ChEBI" id="CHEBI:58210"/>
    </ligand>
</feature>
<evidence type="ECO:0000256" key="6">
    <source>
        <dbReference type="ARBA" id="ARBA00073420"/>
    </source>
</evidence>
<evidence type="ECO:0000256" key="4">
    <source>
        <dbReference type="ARBA" id="ARBA00023002"/>
    </source>
</evidence>
<dbReference type="InterPro" id="IPR008259">
    <property type="entry name" value="FMN_hydac_DH_AS"/>
</dbReference>
<keyword evidence="12" id="KW-1185">Reference proteome</keyword>
<dbReference type="PROSITE" id="PS51349">
    <property type="entry name" value="FMN_HYDROXY_ACID_DH_2"/>
    <property type="match status" value="1"/>
</dbReference>
<dbReference type="InterPro" id="IPR037396">
    <property type="entry name" value="FMN_HAD"/>
</dbReference>
<dbReference type="Pfam" id="PF01070">
    <property type="entry name" value="FMN_dh"/>
    <property type="match status" value="1"/>
</dbReference>
<evidence type="ECO:0000256" key="3">
    <source>
        <dbReference type="ARBA" id="ARBA00022643"/>
    </source>
</evidence>
<evidence type="ECO:0000313" key="12">
    <source>
        <dbReference type="Proteomes" id="UP001217417"/>
    </source>
</evidence>
<dbReference type="PROSITE" id="PS00557">
    <property type="entry name" value="FMN_HYDROXY_ACID_DH_1"/>
    <property type="match status" value="1"/>
</dbReference>
<feature type="binding site" evidence="9">
    <location>
        <position position="168"/>
    </location>
    <ligand>
        <name>glyoxylate</name>
        <dbReference type="ChEBI" id="CHEBI:36655"/>
    </ligand>
</feature>
<evidence type="ECO:0000256" key="7">
    <source>
        <dbReference type="ARBA" id="ARBA00083297"/>
    </source>
</evidence>
<evidence type="ECO:0000256" key="5">
    <source>
        <dbReference type="ARBA" id="ARBA00024042"/>
    </source>
</evidence>
<feature type="binding site" evidence="9">
    <location>
        <position position="159"/>
    </location>
    <ligand>
        <name>FMN</name>
        <dbReference type="ChEBI" id="CHEBI:58210"/>
    </ligand>
</feature>
<dbReference type="GO" id="GO:0010181">
    <property type="term" value="F:FMN binding"/>
    <property type="evidence" value="ECO:0007669"/>
    <property type="project" value="InterPro"/>
</dbReference>
<feature type="binding site" evidence="9">
    <location>
        <position position="271"/>
    </location>
    <ligand>
        <name>glyoxylate</name>
        <dbReference type="ChEBI" id="CHEBI:36655"/>
    </ligand>
</feature>
<feature type="binding site" evidence="9">
    <location>
        <position position="109"/>
    </location>
    <ligand>
        <name>FMN</name>
        <dbReference type="ChEBI" id="CHEBI:58210"/>
    </ligand>
</feature>
<gene>
    <name evidence="11" type="ORF">POJ06DRAFT_113227</name>
</gene>
<comment type="cofactor">
    <cofactor evidence="1">
        <name>FMN</name>
        <dbReference type="ChEBI" id="CHEBI:58210"/>
    </cofactor>
</comment>
<dbReference type="PANTHER" id="PTHR10578:SF107">
    <property type="entry name" value="2-HYDROXYACID OXIDASE 1"/>
    <property type="match status" value="1"/>
</dbReference>
<accession>A0AAD7QRG4</accession>
<evidence type="ECO:0000256" key="9">
    <source>
        <dbReference type="PIRSR" id="PIRSR000138-2"/>
    </source>
</evidence>
<protein>
    <recommendedName>
        <fullName evidence="6">Oxidase FUB9</fullName>
    </recommendedName>
    <alternativeName>
        <fullName evidence="7">Fusaric acid biosynthesis protein 9</fullName>
    </alternativeName>
</protein>
<dbReference type="InterPro" id="IPR012133">
    <property type="entry name" value="Alpha-hydoxy_acid_DH_FMN"/>
</dbReference>
<dbReference type="CDD" id="cd02809">
    <property type="entry name" value="alpha_hydroxyacid_oxid_FMN"/>
    <property type="match status" value="1"/>
</dbReference>
<reference evidence="11" key="1">
    <citation type="submission" date="2023-03" db="EMBL/GenBank/DDBJ databases">
        <title>Near-Complete genome sequence of Lipomyces tetrasporous NRRL Y-64009, an oleaginous yeast capable of growing on lignocellulosic hydrolysates.</title>
        <authorList>
            <consortium name="Lawrence Berkeley National Laboratory"/>
            <person name="Jagtap S.S."/>
            <person name="Liu J.-J."/>
            <person name="Walukiewicz H.E."/>
            <person name="Pangilinan J."/>
            <person name="Lipzen A."/>
            <person name="Ahrendt S."/>
            <person name="Koriabine M."/>
            <person name="Cobaugh K."/>
            <person name="Salamov A."/>
            <person name="Yoshinaga Y."/>
            <person name="Ng V."/>
            <person name="Daum C."/>
            <person name="Grigoriev I.V."/>
            <person name="Slininger P.J."/>
            <person name="Dien B.S."/>
            <person name="Jin Y.-S."/>
            <person name="Rao C.V."/>
        </authorList>
    </citation>
    <scope>NUCLEOTIDE SEQUENCE</scope>
    <source>
        <strain evidence="11">NRRL Y-64009</strain>
    </source>
</reference>
<evidence type="ECO:0000256" key="1">
    <source>
        <dbReference type="ARBA" id="ARBA00001917"/>
    </source>
</evidence>
<feature type="binding site" evidence="9">
    <location>
        <position position="131"/>
    </location>
    <ligand>
        <name>FMN</name>
        <dbReference type="ChEBI" id="CHEBI:58210"/>
    </ligand>
</feature>
<dbReference type="RefSeq" id="XP_056043056.1">
    <property type="nucleotide sequence ID" value="XM_056184114.1"/>
</dbReference>
<dbReference type="FunFam" id="3.20.20.70:FF:000056">
    <property type="entry name" value="hydroxyacid oxidase 2"/>
    <property type="match status" value="1"/>
</dbReference>
<dbReference type="AlphaFoldDB" id="A0AAD7QRG4"/>
<comment type="similarity">
    <text evidence="5">Belongs to the FMN-dependent alpha-hydroxy acid dehydrogenase family.</text>
</comment>
<feature type="domain" description="FMN hydroxy acid dehydrogenase" evidence="10">
    <location>
        <begin position="1"/>
        <end position="376"/>
    </location>
</feature>
<organism evidence="11 12">
    <name type="scientific">Lipomyces tetrasporus</name>
    <dbReference type="NCBI Taxonomy" id="54092"/>
    <lineage>
        <taxon>Eukaryota</taxon>
        <taxon>Fungi</taxon>
        <taxon>Dikarya</taxon>
        <taxon>Ascomycota</taxon>
        <taxon>Saccharomycotina</taxon>
        <taxon>Lipomycetes</taxon>
        <taxon>Lipomycetales</taxon>
        <taxon>Lipomycetaceae</taxon>
        <taxon>Lipomyces</taxon>
    </lineage>
</organism>
<evidence type="ECO:0000259" key="10">
    <source>
        <dbReference type="PROSITE" id="PS51349"/>
    </source>
</evidence>
<keyword evidence="4" id="KW-0560">Oxidoreductase</keyword>
<feature type="binding site" evidence="9">
    <location>
        <position position="274"/>
    </location>
    <ligand>
        <name>glyoxylate</name>
        <dbReference type="ChEBI" id="CHEBI:36655"/>
    </ligand>
</feature>
<keyword evidence="2 9" id="KW-0285">Flavoprotein</keyword>
<dbReference type="Proteomes" id="UP001217417">
    <property type="component" value="Unassembled WGS sequence"/>
</dbReference>
<sequence length="382" mass="41734">MSVILNIDDLERASQLSVDKMTWDFWAGGANDLQTVTENKAAFADYRIRPRYMRDVTAVDTAPKAELFGKKFTIPCGLAPSSMHKLAHSDGEIATASAARSKNWPMAISSYSSVSLEEAKEAGGDNLLFFQLYVFKNRETTTDLVRRAEKAGFKAVLLTIDSPYLGLRFSERRNNFKLPRGLEPGNFVGGRYAGPIDFSVEAKSKSKGPGTNDDLLMESKPNVVDPALNWDDVKWLKSITSMEVWVKGVMTGEDAILAVEAGADGIWVSNHGGRQLDGCLPTLHALPEVVDAVKGRIPVHMDGGVRRGSDIFRALALGAAFVWIGRPVLWGLKYDGQSGVELAEQILEDEFKLAMALSGAATVGQISRVHLTKRVSATWSKL</sequence>
<dbReference type="EMBL" id="JARPMG010000006">
    <property type="protein sequence ID" value="KAJ8099606.1"/>
    <property type="molecule type" value="Genomic_DNA"/>
</dbReference>
<dbReference type="GO" id="GO:0005737">
    <property type="term" value="C:cytoplasm"/>
    <property type="evidence" value="ECO:0007669"/>
    <property type="project" value="UniProtKB-ARBA"/>
</dbReference>
<dbReference type="Gene3D" id="3.20.20.70">
    <property type="entry name" value="Aldolase class I"/>
    <property type="match status" value="1"/>
</dbReference>
<feature type="binding site" evidence="9">
    <location>
        <position position="133"/>
    </location>
    <ligand>
        <name>glyoxylate</name>
        <dbReference type="ChEBI" id="CHEBI:36655"/>
    </ligand>
</feature>
<comment type="caution">
    <text evidence="11">The sequence shown here is derived from an EMBL/GenBank/DDBJ whole genome shotgun (WGS) entry which is preliminary data.</text>
</comment>
<keyword evidence="3 9" id="KW-0288">FMN</keyword>
<dbReference type="GO" id="GO:0016491">
    <property type="term" value="F:oxidoreductase activity"/>
    <property type="evidence" value="ECO:0007669"/>
    <property type="project" value="UniProtKB-KW"/>
</dbReference>
<dbReference type="GeneID" id="80879280"/>
<dbReference type="InterPro" id="IPR013785">
    <property type="entry name" value="Aldolase_TIM"/>
</dbReference>
<evidence type="ECO:0000313" key="11">
    <source>
        <dbReference type="EMBL" id="KAJ8099606.1"/>
    </source>
</evidence>
<feature type="binding site" evidence="9">
    <location>
        <position position="269"/>
    </location>
    <ligand>
        <name>FMN</name>
        <dbReference type="ChEBI" id="CHEBI:58210"/>
    </ligand>
</feature>
<name>A0AAD7QRG4_9ASCO</name>
<proteinExistence type="inferred from homology"/>
<dbReference type="PANTHER" id="PTHR10578">
    <property type="entry name" value="S -2-HYDROXY-ACID OXIDASE-RELATED"/>
    <property type="match status" value="1"/>
</dbReference>
<feature type="active site" description="Proton acceptor" evidence="8">
    <location>
        <position position="271"/>
    </location>
</feature>
<evidence type="ECO:0000256" key="8">
    <source>
        <dbReference type="PIRSR" id="PIRSR000138-1"/>
    </source>
</evidence>